<dbReference type="PATRIC" id="fig|1227457.3.peg.992"/>
<sequence length="225" mass="25078">MPGTVLNELWTNEADRKPLLRQVGNQIAAVHEAEFDQPGMIIGGDASELHLTDTSWVETLCETVEWRAQDWFADRFRDLPGQLINTIQAVDPTLDGTTPTLIHGDPSRVNVYLDPNGLLDWERALVGDPAFGLAEALFHHLGQPDVSEDERPVLQSALYEGYRERAGTLPTGFEEKIPLYRAIVNLLIPQAFDDWASSAESKDALAADVREDFESRLDQARRVAS</sequence>
<dbReference type="STRING" id="1227457.C451_05583"/>
<reference evidence="2 3" key="1">
    <citation type="journal article" date="2014" name="PLoS Genet.">
        <title>Phylogenetically driven sequencing of extremely halophilic archaea reveals strategies for static and dynamic osmo-response.</title>
        <authorList>
            <person name="Becker E.A."/>
            <person name="Seitzer P.M."/>
            <person name="Tritt A."/>
            <person name="Larsen D."/>
            <person name="Krusor M."/>
            <person name="Yao A.I."/>
            <person name="Wu D."/>
            <person name="Madern D."/>
            <person name="Eisen J.A."/>
            <person name="Darling A.E."/>
            <person name="Facciotti M.T."/>
        </authorList>
    </citation>
    <scope>NUCLEOTIDE SEQUENCE [LARGE SCALE GENOMIC DNA]</scope>
    <source>
        <strain evidence="2 3">JCM 13552</strain>
    </source>
</reference>
<protein>
    <submittedName>
        <fullName evidence="2">Aminoglycoside phosphotransferase</fullName>
    </submittedName>
</protein>
<accession>M0NCB8</accession>
<dbReference type="EMBL" id="AOMF01000118">
    <property type="protein sequence ID" value="EMA55218.1"/>
    <property type="molecule type" value="Genomic_DNA"/>
</dbReference>
<gene>
    <name evidence="2" type="ORF">C451_05583</name>
</gene>
<dbReference type="eggNOG" id="arCOG04682">
    <property type="taxonomic scope" value="Archaea"/>
</dbReference>
<dbReference type="InterPro" id="IPR002575">
    <property type="entry name" value="Aminoglycoside_PTrfase"/>
</dbReference>
<evidence type="ECO:0000259" key="1">
    <source>
        <dbReference type="Pfam" id="PF01636"/>
    </source>
</evidence>
<dbReference type="InterPro" id="IPR051678">
    <property type="entry name" value="AGP_Transferase"/>
</dbReference>
<dbReference type="Proteomes" id="UP000011680">
    <property type="component" value="Unassembled WGS sequence"/>
</dbReference>
<dbReference type="Pfam" id="PF01636">
    <property type="entry name" value="APH"/>
    <property type="match status" value="1"/>
</dbReference>
<comment type="caution">
    <text evidence="2">The sequence shown here is derived from an EMBL/GenBank/DDBJ whole genome shotgun (WGS) entry which is preliminary data.</text>
</comment>
<dbReference type="PANTHER" id="PTHR21310">
    <property type="entry name" value="AMINOGLYCOSIDE PHOSPHOTRANSFERASE-RELATED-RELATED"/>
    <property type="match status" value="1"/>
</dbReference>
<dbReference type="GO" id="GO:0016740">
    <property type="term" value="F:transferase activity"/>
    <property type="evidence" value="ECO:0007669"/>
    <property type="project" value="UniProtKB-KW"/>
</dbReference>
<evidence type="ECO:0000313" key="2">
    <source>
        <dbReference type="EMBL" id="EMA55218.1"/>
    </source>
</evidence>
<dbReference type="SUPFAM" id="SSF56112">
    <property type="entry name" value="Protein kinase-like (PK-like)"/>
    <property type="match status" value="1"/>
</dbReference>
<keyword evidence="3" id="KW-1185">Reference proteome</keyword>
<proteinExistence type="predicted"/>
<keyword evidence="2" id="KW-0808">Transferase</keyword>
<feature type="domain" description="Aminoglycoside phosphotransferase" evidence="1">
    <location>
        <begin position="2"/>
        <end position="165"/>
    </location>
</feature>
<dbReference type="InterPro" id="IPR011009">
    <property type="entry name" value="Kinase-like_dom_sf"/>
</dbReference>
<name>M0NCB8_9EURY</name>
<dbReference type="PANTHER" id="PTHR21310:SF15">
    <property type="entry name" value="AMINOGLYCOSIDE PHOSPHOTRANSFERASE DOMAIN-CONTAINING PROTEIN"/>
    <property type="match status" value="1"/>
</dbReference>
<evidence type="ECO:0000313" key="3">
    <source>
        <dbReference type="Proteomes" id="UP000011680"/>
    </source>
</evidence>
<organism evidence="2 3">
    <name type="scientific">Halococcus thailandensis JCM 13552</name>
    <dbReference type="NCBI Taxonomy" id="1227457"/>
    <lineage>
        <taxon>Archaea</taxon>
        <taxon>Methanobacteriati</taxon>
        <taxon>Methanobacteriota</taxon>
        <taxon>Stenosarchaea group</taxon>
        <taxon>Halobacteria</taxon>
        <taxon>Halobacteriales</taxon>
        <taxon>Halococcaceae</taxon>
        <taxon>Halococcus</taxon>
    </lineage>
</organism>
<dbReference type="Gene3D" id="3.90.1200.10">
    <property type="match status" value="1"/>
</dbReference>
<dbReference type="AlphaFoldDB" id="M0NCB8"/>